<protein>
    <submittedName>
        <fullName evidence="2">Uncharacterized protein</fullName>
    </submittedName>
</protein>
<dbReference type="RefSeq" id="WP_159823080.1">
    <property type="nucleotide sequence ID" value="NZ_CABWNB010000003.1"/>
</dbReference>
<accession>A0A841QY23</accession>
<evidence type="ECO:0000313" key="3">
    <source>
        <dbReference type="Proteomes" id="UP000591941"/>
    </source>
</evidence>
<feature type="transmembrane region" description="Helical" evidence="1">
    <location>
        <begin position="12"/>
        <end position="31"/>
    </location>
</feature>
<proteinExistence type="predicted"/>
<organism evidence="2 3">
    <name type="scientific">Negativicoccus succinicivorans</name>
    <dbReference type="NCBI Taxonomy" id="620903"/>
    <lineage>
        <taxon>Bacteria</taxon>
        <taxon>Bacillati</taxon>
        <taxon>Bacillota</taxon>
        <taxon>Negativicutes</taxon>
        <taxon>Veillonellales</taxon>
        <taxon>Veillonellaceae</taxon>
        <taxon>Negativicoccus</taxon>
    </lineage>
</organism>
<gene>
    <name evidence="2" type="ORF">HNR45_000534</name>
</gene>
<keyword evidence="3" id="KW-1185">Reference proteome</keyword>
<sequence length="60" mass="6650">MAQRKRPRRLYHNYPFGVALAACIGAGLILGTFFDQISWGAFIGVVIGSSIELYLMMTRA</sequence>
<dbReference type="GeneID" id="93485809"/>
<dbReference type="Proteomes" id="UP000591941">
    <property type="component" value="Unassembled WGS sequence"/>
</dbReference>
<dbReference type="EMBL" id="JACHHI010000002">
    <property type="protein sequence ID" value="MBB6477504.1"/>
    <property type="molecule type" value="Genomic_DNA"/>
</dbReference>
<keyword evidence="1" id="KW-0812">Transmembrane</keyword>
<dbReference type="AlphaFoldDB" id="A0A841QY23"/>
<keyword evidence="1" id="KW-1133">Transmembrane helix</keyword>
<feature type="transmembrane region" description="Helical" evidence="1">
    <location>
        <begin position="37"/>
        <end position="55"/>
    </location>
</feature>
<evidence type="ECO:0000256" key="1">
    <source>
        <dbReference type="SAM" id="Phobius"/>
    </source>
</evidence>
<evidence type="ECO:0000313" key="2">
    <source>
        <dbReference type="EMBL" id="MBB6477504.1"/>
    </source>
</evidence>
<name>A0A841QY23_9FIRM</name>
<comment type="caution">
    <text evidence="2">The sequence shown here is derived from an EMBL/GenBank/DDBJ whole genome shotgun (WGS) entry which is preliminary data.</text>
</comment>
<keyword evidence="1" id="KW-0472">Membrane</keyword>
<reference evidence="2 3" key="1">
    <citation type="submission" date="2020-08" db="EMBL/GenBank/DDBJ databases">
        <title>Genomic Encyclopedia of Type Strains, Phase IV (KMG-IV): sequencing the most valuable type-strain genomes for metagenomic binning, comparative biology and taxonomic classification.</title>
        <authorList>
            <person name="Goeker M."/>
        </authorList>
    </citation>
    <scope>NUCLEOTIDE SEQUENCE [LARGE SCALE GENOMIC DNA]</scope>
    <source>
        <strain evidence="2 3">DSM 21255</strain>
    </source>
</reference>
<dbReference type="PROSITE" id="PS51257">
    <property type="entry name" value="PROKAR_LIPOPROTEIN"/>
    <property type="match status" value="1"/>
</dbReference>